<evidence type="ECO:0000313" key="1">
    <source>
        <dbReference type="EMBL" id="QAT90381.1"/>
    </source>
</evidence>
<proteinExistence type="predicted"/>
<keyword evidence="2" id="KW-1185">Reference proteome</keyword>
<dbReference type="KEGG" id="vg:65101751"/>
<dbReference type="GeneID" id="65101751"/>
<dbReference type="Proteomes" id="UP000503509">
    <property type="component" value="Genome"/>
</dbReference>
<dbReference type="RefSeq" id="YP_010086513.1">
    <property type="nucleotide sequence ID" value="NC_055455.1"/>
</dbReference>
<protein>
    <submittedName>
        <fullName evidence="1">Uncharacterized protein</fullName>
    </submittedName>
</protein>
<accession>A0A410S7U1</accession>
<evidence type="ECO:0000313" key="2">
    <source>
        <dbReference type="Proteomes" id="UP000503509"/>
    </source>
</evidence>
<name>A0A410S7U1_9ABAC</name>
<organism evidence="1 2">
    <name type="scientific">Spodoptera exempta nucleopolyhedrovirus</name>
    <dbReference type="NCBI Taxonomy" id="1242863"/>
    <lineage>
        <taxon>Viruses</taxon>
        <taxon>Viruses incertae sedis</taxon>
        <taxon>Naldaviricetes</taxon>
        <taxon>Lefavirales</taxon>
        <taxon>Baculoviridae</taxon>
        <taxon>Alphabaculovirus</taxon>
        <taxon>Alphabaculovirus spexemptae</taxon>
    </lineage>
</organism>
<reference evidence="1 2" key="1">
    <citation type="submission" date="2018-08" db="EMBL/GenBank/DDBJ databases">
        <title>Sequence analysis of the African armyworm, Spodoptera exempta nucleopolyhedrovirus.</title>
        <authorList>
            <person name="Escasa S.R."/>
            <person name="Mowery J.D."/>
            <person name="Bauchan G.R."/>
            <person name="Harrison R.L."/>
            <person name="Cory J.S."/>
        </authorList>
    </citation>
    <scope>NUCLEOTIDE SEQUENCE [LARGE SCALE GENOMIC DNA]</scope>
    <source>
        <strain evidence="1 2">244.1</strain>
    </source>
</reference>
<dbReference type="EMBL" id="MH717816">
    <property type="protein sequence ID" value="QAT90381.1"/>
    <property type="molecule type" value="Genomic_DNA"/>
</dbReference>
<sequence>MSLNEKSLKLLSFVACVDNGVPVTHTNSVPWAVKQYLWNDWFSSHPPSDVALRQFFNETKNLKIVLETLFKWQQFENNLFKSYDDVLDRFYFLINSNLTDVSREETLEFALVYTYLSNVEQLFLPEQYTVFWYKDKYRMCKWCSDDVVYATSEEKFYFTNCCWKRRLSYYNCYDVDNIHEIVTDMSSYCVECHRALFNIIDTENDNFPRHMYFCNC</sequence>